<evidence type="ECO:0000313" key="2">
    <source>
        <dbReference type="EMBL" id="AOA59677.1"/>
    </source>
</evidence>
<keyword evidence="1" id="KW-1133">Transmembrane helix</keyword>
<keyword evidence="3" id="KW-1185">Reference proteome</keyword>
<dbReference type="KEGG" id="ala:BFG52_15855"/>
<feature type="transmembrane region" description="Helical" evidence="1">
    <location>
        <begin position="9"/>
        <end position="33"/>
    </location>
</feature>
<sequence length="174" mass="19525">MKTVSTKLLVLGFILPPILISILFIVIFVLATFSGLLGEPIQSFAQFISLFNTEQMTLFTKQIMSIVLFVLVTAGLQSVLYSIFMNFWILRKVQHKTNAIWSSAIFGGIAACIPFLLLGLILFSDRSTFSEIINFIFFLIIPLLFGMLIGLISGLILWKRNQAEKLARATVESR</sequence>
<proteinExistence type="predicted"/>
<evidence type="ECO:0000313" key="3">
    <source>
        <dbReference type="Proteomes" id="UP000093391"/>
    </source>
</evidence>
<keyword evidence="1" id="KW-0812">Transmembrane</keyword>
<evidence type="ECO:0000256" key="1">
    <source>
        <dbReference type="SAM" id="Phobius"/>
    </source>
</evidence>
<dbReference type="AlphaFoldDB" id="A0A1B2M3A1"/>
<accession>A0A1B2M3A1</accession>
<dbReference type="Proteomes" id="UP000093391">
    <property type="component" value="Chromosome"/>
</dbReference>
<organism evidence="2 3">
    <name type="scientific">Acinetobacter larvae</name>
    <dbReference type="NCBI Taxonomy" id="1789224"/>
    <lineage>
        <taxon>Bacteria</taxon>
        <taxon>Pseudomonadati</taxon>
        <taxon>Pseudomonadota</taxon>
        <taxon>Gammaproteobacteria</taxon>
        <taxon>Moraxellales</taxon>
        <taxon>Moraxellaceae</taxon>
        <taxon>Acinetobacter</taxon>
    </lineage>
</organism>
<feature type="transmembrane region" description="Helical" evidence="1">
    <location>
        <begin position="63"/>
        <end position="88"/>
    </location>
</feature>
<dbReference type="EMBL" id="CP016895">
    <property type="protein sequence ID" value="AOA59677.1"/>
    <property type="molecule type" value="Genomic_DNA"/>
</dbReference>
<reference evidence="2 3" key="1">
    <citation type="submission" date="2016-08" db="EMBL/GenBank/DDBJ databases">
        <authorList>
            <person name="Seilhamer J.J."/>
        </authorList>
    </citation>
    <scope>NUCLEOTIDE SEQUENCE [LARGE SCALE GENOMIC DNA]</scope>
    <source>
        <strain evidence="2 3">BRTC-1</strain>
    </source>
</reference>
<feature type="transmembrane region" description="Helical" evidence="1">
    <location>
        <begin position="135"/>
        <end position="158"/>
    </location>
</feature>
<gene>
    <name evidence="2" type="ORF">BFG52_15855</name>
</gene>
<name>A0A1B2M3A1_9GAMM</name>
<dbReference type="RefSeq" id="WP_067558499.1">
    <property type="nucleotide sequence ID" value="NZ_CP016895.1"/>
</dbReference>
<feature type="transmembrane region" description="Helical" evidence="1">
    <location>
        <begin position="100"/>
        <end position="123"/>
    </location>
</feature>
<protein>
    <submittedName>
        <fullName evidence="2">Uncharacterized protein</fullName>
    </submittedName>
</protein>
<keyword evidence="1" id="KW-0472">Membrane</keyword>